<dbReference type="EMBL" id="MT144006">
    <property type="protein sequence ID" value="QJA46252.1"/>
    <property type="molecule type" value="Genomic_DNA"/>
</dbReference>
<evidence type="ECO:0000313" key="5">
    <source>
        <dbReference type="EMBL" id="QJA46252.1"/>
    </source>
</evidence>
<dbReference type="Pfam" id="PF05065">
    <property type="entry name" value="Phage_capsid"/>
    <property type="match status" value="1"/>
</dbReference>
<sequence length="309" mass="33699">MAMTLAEAAKLSNDVLLKGVIETIITESEVLKYLPFIDIVGNGLTYNQENTLPSADFYGVGDPWAESTPTFTEQTATLKILGGDADVDEFLRKTRSNIQNLKAIVTDLKSKAISRTFEEYFIYGSTTTNAKAFNGLHTLVPTTQQVHAGTTATPAAGAIKELKQLIRMVKPGGPQFLIMSRTTLDNLSDYAERNYSPIQFVKDDFGKRIGMFGGIPIITTDWILQTESISSSKFSASTGGTATSIFAVRFGEGELAGCQNDGINVKDLGDLETKDATRTRIKWYVSMALFRTLALARYDGITDAAWEAA</sequence>
<evidence type="ECO:0000313" key="6">
    <source>
        <dbReference type="EMBL" id="QJA65048.1"/>
    </source>
</evidence>
<comment type="subcellular location">
    <subcellularLocation>
        <location evidence="1">Virion</location>
    </subcellularLocation>
</comment>
<keyword evidence="2" id="KW-0946">Virion</keyword>
<proteinExistence type="predicted"/>
<evidence type="ECO:0000313" key="4">
    <source>
        <dbReference type="EMBL" id="QJA43600.1"/>
    </source>
</evidence>
<dbReference type="GO" id="GO:0044423">
    <property type="term" value="C:virion component"/>
    <property type="evidence" value="ECO:0007669"/>
    <property type="project" value="UniProtKB-KW"/>
</dbReference>
<accession>A0A6H1Z8R9</accession>
<reference evidence="4" key="1">
    <citation type="submission" date="2020-03" db="EMBL/GenBank/DDBJ databases">
        <title>The deep terrestrial virosphere.</title>
        <authorList>
            <person name="Holmfeldt K."/>
            <person name="Nilsson E."/>
            <person name="Simone D."/>
            <person name="Lopez-Fernandez M."/>
            <person name="Wu X."/>
            <person name="de Brujin I."/>
            <person name="Lundin D."/>
            <person name="Andersson A."/>
            <person name="Bertilsson S."/>
            <person name="Dopson M."/>
        </authorList>
    </citation>
    <scope>NUCLEOTIDE SEQUENCE</scope>
    <source>
        <strain evidence="7">MM415A00447</strain>
        <strain evidence="6">MM415B00439</strain>
        <strain evidence="5">TM448A00343</strain>
        <strain evidence="4">TM448B00310</strain>
    </source>
</reference>
<dbReference type="EMBL" id="MT141531">
    <property type="protein sequence ID" value="QJA65048.1"/>
    <property type="molecule type" value="Genomic_DNA"/>
</dbReference>
<name>A0A6H1Z8R9_9ZZZZ</name>
<dbReference type="EMBL" id="MT142478">
    <property type="protein sequence ID" value="QJA82081.1"/>
    <property type="molecule type" value="Genomic_DNA"/>
</dbReference>
<evidence type="ECO:0000313" key="7">
    <source>
        <dbReference type="EMBL" id="QJA82081.1"/>
    </source>
</evidence>
<protein>
    <submittedName>
        <fullName evidence="4">Putative capsid protein</fullName>
    </submittedName>
</protein>
<evidence type="ECO:0000259" key="3">
    <source>
        <dbReference type="Pfam" id="PF05065"/>
    </source>
</evidence>
<dbReference type="InterPro" id="IPR048813">
    <property type="entry name" value="GP7-like"/>
</dbReference>
<dbReference type="NCBIfam" id="NF045672">
    <property type="entry name" value="MCP_gp7_epsi_15"/>
    <property type="match status" value="1"/>
</dbReference>
<gene>
    <name evidence="7" type="ORF">MM415A00447_0027</name>
    <name evidence="6" type="ORF">MM415B00439_0004</name>
    <name evidence="5" type="ORF">TM448A00343_0004</name>
    <name evidence="4" type="ORF">TM448B00310_0037</name>
</gene>
<dbReference type="NCBIfam" id="TIGR01554">
    <property type="entry name" value="major_cap_HK97"/>
    <property type="match status" value="1"/>
</dbReference>
<feature type="domain" description="Phage capsid-like C-terminal" evidence="3">
    <location>
        <begin position="18"/>
        <end position="193"/>
    </location>
</feature>
<evidence type="ECO:0000256" key="1">
    <source>
        <dbReference type="ARBA" id="ARBA00004328"/>
    </source>
</evidence>
<organism evidence="4">
    <name type="scientific">viral metagenome</name>
    <dbReference type="NCBI Taxonomy" id="1070528"/>
    <lineage>
        <taxon>unclassified sequences</taxon>
        <taxon>metagenomes</taxon>
        <taxon>organismal metagenomes</taxon>
    </lineage>
</organism>
<dbReference type="InterPro" id="IPR024455">
    <property type="entry name" value="Phage_capsid"/>
</dbReference>
<dbReference type="SUPFAM" id="SSF56563">
    <property type="entry name" value="Major capsid protein gp5"/>
    <property type="match status" value="1"/>
</dbReference>
<dbReference type="EMBL" id="MT144609">
    <property type="protein sequence ID" value="QJA43600.1"/>
    <property type="molecule type" value="Genomic_DNA"/>
</dbReference>
<dbReference type="InterPro" id="IPR054612">
    <property type="entry name" value="Phage_capsid-like_C"/>
</dbReference>
<evidence type="ECO:0000256" key="2">
    <source>
        <dbReference type="ARBA" id="ARBA00022844"/>
    </source>
</evidence>
<dbReference type="AlphaFoldDB" id="A0A6H1Z8R9"/>